<proteinExistence type="predicted"/>
<accession>A0A7J7JTV8</accession>
<protein>
    <submittedName>
        <fullName evidence="2">Uncharacterized protein</fullName>
    </submittedName>
</protein>
<sequence>MSHTRQHMQQQMAAPWYYPPPASTAVSNQPIGLDSQHQNISYMESWSEYLNVTESRNLEPEYLSYGEPTLSNQACIKGTEMMSTAPPPVSPHLPPEESEVQPTEARKGTKKVRGQSRKPKVPYIKLIAMVFSVKQP</sequence>
<feature type="region of interest" description="Disordered" evidence="1">
    <location>
        <begin position="1"/>
        <end position="30"/>
    </location>
</feature>
<evidence type="ECO:0000256" key="1">
    <source>
        <dbReference type="SAM" id="MobiDB-lite"/>
    </source>
</evidence>
<name>A0A7J7JTV8_BUGNE</name>
<evidence type="ECO:0000313" key="2">
    <source>
        <dbReference type="EMBL" id="KAF6029353.1"/>
    </source>
</evidence>
<reference evidence="2" key="1">
    <citation type="submission" date="2020-06" db="EMBL/GenBank/DDBJ databases">
        <title>Draft genome of Bugula neritina, a colonial animal packing powerful symbionts and potential medicines.</title>
        <authorList>
            <person name="Rayko M."/>
        </authorList>
    </citation>
    <scope>NUCLEOTIDE SEQUENCE [LARGE SCALE GENOMIC DNA]</scope>
    <source>
        <strain evidence="2">Kwan_BN1</strain>
    </source>
</reference>
<feature type="compositionally biased region" description="Basic residues" evidence="1">
    <location>
        <begin position="108"/>
        <end position="117"/>
    </location>
</feature>
<comment type="caution">
    <text evidence="2">The sequence shown here is derived from an EMBL/GenBank/DDBJ whole genome shotgun (WGS) entry which is preliminary data.</text>
</comment>
<evidence type="ECO:0000313" key="3">
    <source>
        <dbReference type="Proteomes" id="UP000593567"/>
    </source>
</evidence>
<dbReference type="Proteomes" id="UP000593567">
    <property type="component" value="Unassembled WGS sequence"/>
</dbReference>
<keyword evidence="3" id="KW-1185">Reference proteome</keyword>
<gene>
    <name evidence="2" type="ORF">EB796_012358</name>
</gene>
<organism evidence="2 3">
    <name type="scientific">Bugula neritina</name>
    <name type="common">Brown bryozoan</name>
    <name type="synonym">Sertularia neritina</name>
    <dbReference type="NCBI Taxonomy" id="10212"/>
    <lineage>
        <taxon>Eukaryota</taxon>
        <taxon>Metazoa</taxon>
        <taxon>Spiralia</taxon>
        <taxon>Lophotrochozoa</taxon>
        <taxon>Bryozoa</taxon>
        <taxon>Gymnolaemata</taxon>
        <taxon>Cheilostomatida</taxon>
        <taxon>Flustrina</taxon>
        <taxon>Buguloidea</taxon>
        <taxon>Bugulidae</taxon>
        <taxon>Bugula</taxon>
    </lineage>
</organism>
<feature type="region of interest" description="Disordered" evidence="1">
    <location>
        <begin position="80"/>
        <end position="117"/>
    </location>
</feature>
<dbReference type="AlphaFoldDB" id="A0A7J7JTV8"/>
<dbReference type="EMBL" id="VXIV02001824">
    <property type="protein sequence ID" value="KAF6029353.1"/>
    <property type="molecule type" value="Genomic_DNA"/>
</dbReference>